<feature type="domain" description="CCHC-type" evidence="9">
    <location>
        <begin position="214"/>
        <end position="228"/>
    </location>
</feature>
<feature type="compositionally biased region" description="Polar residues" evidence="8">
    <location>
        <begin position="557"/>
        <end position="576"/>
    </location>
</feature>
<keyword evidence="3" id="KW-0479">Metal-binding</keyword>
<feature type="compositionally biased region" description="Low complexity" evidence="8">
    <location>
        <begin position="382"/>
        <end position="392"/>
    </location>
</feature>
<comment type="subcellular location">
    <subcellularLocation>
        <location evidence="1">Nucleus</location>
        <location evidence="1">Nucleoplasm</location>
    </subcellularLocation>
</comment>
<dbReference type="PANTHER" id="PTHR13316">
    <property type="entry name" value="ZINC FINGER, CCHC DOMAIN CONTAINING 8"/>
    <property type="match status" value="1"/>
</dbReference>
<evidence type="ECO:0000256" key="2">
    <source>
        <dbReference type="ARBA" id="ARBA00007497"/>
    </source>
</evidence>
<keyword evidence="6" id="KW-0539">Nucleus</keyword>
<feature type="region of interest" description="Disordered" evidence="8">
    <location>
        <begin position="455"/>
        <end position="474"/>
    </location>
</feature>
<comment type="similarity">
    <text evidence="2">Belongs to the ZCCHC8 family.</text>
</comment>
<dbReference type="GO" id="GO:0071013">
    <property type="term" value="C:catalytic step 2 spliceosome"/>
    <property type="evidence" value="ECO:0007669"/>
    <property type="project" value="TreeGrafter"/>
</dbReference>
<organism evidence="10 11">
    <name type="scientific">Coemansia aciculifera</name>
    <dbReference type="NCBI Taxonomy" id="417176"/>
    <lineage>
        <taxon>Eukaryota</taxon>
        <taxon>Fungi</taxon>
        <taxon>Fungi incertae sedis</taxon>
        <taxon>Zoopagomycota</taxon>
        <taxon>Kickxellomycotina</taxon>
        <taxon>Kickxellomycetes</taxon>
        <taxon>Kickxellales</taxon>
        <taxon>Kickxellaceae</taxon>
        <taxon>Coemansia</taxon>
    </lineage>
</organism>
<dbReference type="GO" id="GO:0005654">
    <property type="term" value="C:nucleoplasm"/>
    <property type="evidence" value="ECO:0007669"/>
    <property type="project" value="UniProtKB-SubCell"/>
</dbReference>
<evidence type="ECO:0000256" key="7">
    <source>
        <dbReference type="PROSITE-ProRule" id="PRU00047"/>
    </source>
</evidence>
<feature type="non-terminal residue" evidence="10">
    <location>
        <position position="1"/>
    </location>
</feature>
<dbReference type="GO" id="GO:0008270">
    <property type="term" value="F:zinc ion binding"/>
    <property type="evidence" value="ECO:0007669"/>
    <property type="project" value="UniProtKB-KW"/>
</dbReference>
<evidence type="ECO:0000256" key="3">
    <source>
        <dbReference type="ARBA" id="ARBA00022723"/>
    </source>
</evidence>
<feature type="compositionally biased region" description="Pro residues" evidence="8">
    <location>
        <begin position="537"/>
        <end position="546"/>
    </location>
</feature>
<proteinExistence type="inferred from homology"/>
<dbReference type="Proteomes" id="UP001140074">
    <property type="component" value="Unassembled WGS sequence"/>
</dbReference>
<dbReference type="GO" id="GO:0003723">
    <property type="term" value="F:RNA binding"/>
    <property type="evidence" value="ECO:0007669"/>
    <property type="project" value="TreeGrafter"/>
</dbReference>
<keyword evidence="5" id="KW-0862">Zinc</keyword>
<dbReference type="AlphaFoldDB" id="A0A9W8M857"/>
<evidence type="ECO:0000259" key="9">
    <source>
        <dbReference type="PROSITE" id="PS50158"/>
    </source>
</evidence>
<evidence type="ECO:0000256" key="8">
    <source>
        <dbReference type="SAM" id="MobiDB-lite"/>
    </source>
</evidence>
<sequence>DINEDFEIVIVHDENIDDLVAKAKSNGFDKANNPNWLGDYMDVERMSEHLEPEQLQDCNDNTSLSAPRKCGMCEIDSDFLICLQFGSGISQASRLHIERYIKRVLRSPAKQGYEDTYNTSRKRRRRDDAYDDSYYEGASSRRTSRRCSVDEGDATVVSETMSAGSVLVIYDQAVGFDLDTTKDPEMEDGPRYERGTNSVLGVSADAAQALGNPCFNCSILGHELRSCPMPLDREVIEANRSAFKEKGQGQFSSRLYLVVEEEKRMEEMRQRIRPGQPLSQELRAALGLERDDDVPEYVQSIYYHGYPPAYIGSTPDQDPLLARDRPATPVPSTPMLVVYSDDSDYVDEVNADVEVPDTSTVVNSAPDEHEADDRSSDEEGALSEGELGSEPEIQGIVSDKAEESRRNIPLVKYPGLDLTEFDFTSAICPGRPLRSGTPRRSRLRGNDEHRYYDESQNGYYQDYDYPSQTTQNTYADPFAGMLDGYYRSSQQTTHIDRHWQHSATMQPRYDEHTYYHQSPRHDARFYDSRNNVKSSPPVQPPPPLPSSPTEAQLDLVSESSQTPATSEQYKQTNSNMAVQLPMVENECQGNEDVEDGECDMEESD</sequence>
<evidence type="ECO:0000256" key="1">
    <source>
        <dbReference type="ARBA" id="ARBA00004642"/>
    </source>
</evidence>
<dbReference type="EMBL" id="JANBUY010000003">
    <property type="protein sequence ID" value="KAJ2868397.1"/>
    <property type="molecule type" value="Genomic_DNA"/>
</dbReference>
<protein>
    <recommendedName>
        <fullName evidence="9">CCHC-type domain-containing protein</fullName>
    </recommendedName>
</protein>
<dbReference type="InterPro" id="IPR052115">
    <property type="entry name" value="NEXT_complex_subunit_ZCCHC8"/>
</dbReference>
<feature type="region of interest" description="Disordered" evidence="8">
    <location>
        <begin position="112"/>
        <end position="137"/>
    </location>
</feature>
<keyword evidence="4 7" id="KW-0863">Zinc-finger</keyword>
<evidence type="ECO:0000313" key="11">
    <source>
        <dbReference type="Proteomes" id="UP001140074"/>
    </source>
</evidence>
<gene>
    <name evidence="10" type="ORF">GGH94_000097</name>
</gene>
<reference evidence="10" key="1">
    <citation type="submission" date="2022-07" db="EMBL/GenBank/DDBJ databases">
        <title>Phylogenomic reconstructions and comparative analyses of Kickxellomycotina fungi.</title>
        <authorList>
            <person name="Reynolds N.K."/>
            <person name="Stajich J.E."/>
            <person name="Barry K."/>
            <person name="Grigoriev I.V."/>
            <person name="Crous P."/>
            <person name="Smith M.E."/>
        </authorList>
    </citation>
    <scope>NUCLEOTIDE SEQUENCE</scope>
    <source>
        <strain evidence="10">RSA 476</strain>
    </source>
</reference>
<dbReference type="InterPro" id="IPR006568">
    <property type="entry name" value="PSP_pro-rich"/>
</dbReference>
<evidence type="ECO:0000313" key="10">
    <source>
        <dbReference type="EMBL" id="KAJ2868397.1"/>
    </source>
</evidence>
<keyword evidence="11" id="KW-1185">Reference proteome</keyword>
<name>A0A9W8M857_9FUNG</name>
<feature type="region of interest" description="Disordered" evidence="8">
    <location>
        <begin position="353"/>
        <end position="403"/>
    </location>
</feature>
<dbReference type="Pfam" id="PF04046">
    <property type="entry name" value="PSP"/>
    <property type="match status" value="1"/>
</dbReference>
<evidence type="ECO:0000256" key="5">
    <source>
        <dbReference type="ARBA" id="ARBA00022833"/>
    </source>
</evidence>
<feature type="region of interest" description="Disordered" evidence="8">
    <location>
        <begin position="526"/>
        <end position="576"/>
    </location>
</feature>
<accession>A0A9W8M857</accession>
<evidence type="ECO:0000256" key="4">
    <source>
        <dbReference type="ARBA" id="ARBA00022771"/>
    </source>
</evidence>
<dbReference type="PANTHER" id="PTHR13316:SF0">
    <property type="entry name" value="ZINC FINGER CCHC DOMAIN-CONTAINING PROTEIN 8"/>
    <property type="match status" value="1"/>
</dbReference>
<dbReference type="InterPro" id="IPR001878">
    <property type="entry name" value="Znf_CCHC"/>
</dbReference>
<dbReference type="PROSITE" id="PS50158">
    <property type="entry name" value="ZF_CCHC"/>
    <property type="match status" value="1"/>
</dbReference>
<evidence type="ECO:0000256" key="6">
    <source>
        <dbReference type="ARBA" id="ARBA00023242"/>
    </source>
</evidence>
<comment type="caution">
    <text evidence="10">The sequence shown here is derived from an EMBL/GenBank/DDBJ whole genome shotgun (WGS) entry which is preliminary data.</text>
</comment>